<dbReference type="EMBL" id="GBXM01031785">
    <property type="protein sequence ID" value="JAH76792.1"/>
    <property type="molecule type" value="Transcribed_RNA"/>
</dbReference>
<reference evidence="1" key="2">
    <citation type="journal article" date="2015" name="Fish Shellfish Immunol.">
        <title>Early steps in the European eel (Anguilla anguilla)-Vibrio vulnificus interaction in the gills: Role of the RtxA13 toxin.</title>
        <authorList>
            <person name="Callol A."/>
            <person name="Pajuelo D."/>
            <person name="Ebbesson L."/>
            <person name="Teles M."/>
            <person name="MacKenzie S."/>
            <person name="Amaro C."/>
        </authorList>
    </citation>
    <scope>NUCLEOTIDE SEQUENCE</scope>
</reference>
<organism evidence="1">
    <name type="scientific">Anguilla anguilla</name>
    <name type="common">European freshwater eel</name>
    <name type="synonym">Muraena anguilla</name>
    <dbReference type="NCBI Taxonomy" id="7936"/>
    <lineage>
        <taxon>Eukaryota</taxon>
        <taxon>Metazoa</taxon>
        <taxon>Chordata</taxon>
        <taxon>Craniata</taxon>
        <taxon>Vertebrata</taxon>
        <taxon>Euteleostomi</taxon>
        <taxon>Actinopterygii</taxon>
        <taxon>Neopterygii</taxon>
        <taxon>Teleostei</taxon>
        <taxon>Anguilliformes</taxon>
        <taxon>Anguillidae</taxon>
        <taxon>Anguilla</taxon>
    </lineage>
</organism>
<accession>A0A0E9VFF5</accession>
<name>A0A0E9VFF5_ANGAN</name>
<dbReference type="AlphaFoldDB" id="A0A0E9VFF5"/>
<proteinExistence type="predicted"/>
<sequence length="22" mass="2651">MRDYHMVGSFYKNSGIWNCNMP</sequence>
<reference evidence="1" key="1">
    <citation type="submission" date="2014-11" db="EMBL/GenBank/DDBJ databases">
        <authorList>
            <person name="Amaro Gonzalez C."/>
        </authorList>
    </citation>
    <scope>NUCLEOTIDE SEQUENCE</scope>
</reference>
<protein>
    <submittedName>
        <fullName evidence="1">Uncharacterized protein</fullName>
    </submittedName>
</protein>
<evidence type="ECO:0000313" key="1">
    <source>
        <dbReference type="EMBL" id="JAH76792.1"/>
    </source>
</evidence>